<sequence>DAPMAAEGRCSRLLQKAVDVALLLPFFLVLAVAVPLVDAQSCLPAELFPRALLDLRRWYAAEFGDYLLVENPHFFVGLAWVELAFLWPLALANAYALAAGGRPWLPTTCLMSGVSIATSMAAIMADMVKSGRASRKLLQMYAPFVGFALLAILRGLLPCSPSKAAASSAETGPAAARKKRA</sequence>
<organism evidence="8">
    <name type="scientific">Anthurium amnicola</name>
    <dbReference type="NCBI Taxonomy" id="1678845"/>
    <lineage>
        <taxon>Eukaryota</taxon>
        <taxon>Viridiplantae</taxon>
        <taxon>Streptophyta</taxon>
        <taxon>Embryophyta</taxon>
        <taxon>Tracheophyta</taxon>
        <taxon>Spermatophyta</taxon>
        <taxon>Magnoliopsida</taxon>
        <taxon>Liliopsida</taxon>
        <taxon>Araceae</taxon>
        <taxon>Pothoideae</taxon>
        <taxon>Potheae</taxon>
        <taxon>Anthurium</taxon>
    </lineage>
</organism>
<protein>
    <submittedName>
        <fullName evidence="8">Transmembrane protein 97</fullName>
    </submittedName>
</protein>
<feature type="transmembrane region" description="Helical" evidence="6">
    <location>
        <begin position="137"/>
        <end position="157"/>
    </location>
</feature>
<evidence type="ECO:0000259" key="7">
    <source>
        <dbReference type="PROSITE" id="PS51751"/>
    </source>
</evidence>
<dbReference type="AlphaFoldDB" id="A0A1D1YDT7"/>
<dbReference type="InterPro" id="IPR051987">
    <property type="entry name" value="Sigma-2_receptor-like"/>
</dbReference>
<dbReference type="PANTHER" id="PTHR31204">
    <property type="entry name" value="SIGMA INTRACELLULAR RECEPTOR 2"/>
    <property type="match status" value="1"/>
</dbReference>
<feature type="non-terminal residue" evidence="8">
    <location>
        <position position="1"/>
    </location>
</feature>
<comment type="subcellular location">
    <subcellularLocation>
        <location evidence="1">Membrane</location>
        <topology evidence="1">Multi-pass membrane protein</topology>
    </subcellularLocation>
</comment>
<dbReference type="EMBL" id="GDJX01015127">
    <property type="protein sequence ID" value="JAT52809.1"/>
    <property type="molecule type" value="Transcribed_RNA"/>
</dbReference>
<dbReference type="GO" id="GO:0005783">
    <property type="term" value="C:endoplasmic reticulum"/>
    <property type="evidence" value="ECO:0007669"/>
    <property type="project" value="TreeGrafter"/>
</dbReference>
<name>A0A1D1YDT7_9ARAE</name>
<dbReference type="PROSITE" id="PS51751">
    <property type="entry name" value="EXPERA"/>
    <property type="match status" value="1"/>
</dbReference>
<gene>
    <name evidence="8" type="primary">tmem97_0</name>
    <name evidence="8" type="ORF">g.48378</name>
</gene>
<dbReference type="InterPro" id="IPR033118">
    <property type="entry name" value="EXPERA"/>
</dbReference>
<keyword evidence="4 5" id="KW-0472">Membrane</keyword>
<evidence type="ECO:0000256" key="1">
    <source>
        <dbReference type="ARBA" id="ARBA00004141"/>
    </source>
</evidence>
<keyword evidence="2 5" id="KW-0812">Transmembrane</keyword>
<dbReference type="GO" id="GO:0016020">
    <property type="term" value="C:membrane"/>
    <property type="evidence" value="ECO:0007669"/>
    <property type="project" value="UniProtKB-SubCell"/>
</dbReference>
<feature type="domain" description="EXPERA" evidence="7">
    <location>
        <begin position="18"/>
        <end position="152"/>
    </location>
</feature>
<evidence type="ECO:0000313" key="8">
    <source>
        <dbReference type="EMBL" id="JAT52809.1"/>
    </source>
</evidence>
<keyword evidence="3 5" id="KW-1133">Transmembrane helix</keyword>
<evidence type="ECO:0000256" key="5">
    <source>
        <dbReference type="PROSITE-ProRule" id="PRU01087"/>
    </source>
</evidence>
<dbReference type="PANTHER" id="PTHR31204:SF1">
    <property type="entry name" value="SIGMA INTRACELLULAR RECEPTOR 2"/>
    <property type="match status" value="1"/>
</dbReference>
<reference evidence="8" key="1">
    <citation type="submission" date="2015-07" db="EMBL/GenBank/DDBJ databases">
        <title>Transcriptome Assembly of Anthurium amnicola.</title>
        <authorList>
            <person name="Suzuki J."/>
        </authorList>
    </citation>
    <scope>NUCLEOTIDE SEQUENCE</scope>
</reference>
<feature type="transmembrane region" description="Helical" evidence="6">
    <location>
        <begin position="74"/>
        <end position="97"/>
    </location>
</feature>
<proteinExistence type="predicted"/>
<dbReference type="Pfam" id="PF05241">
    <property type="entry name" value="EBP"/>
    <property type="match status" value="1"/>
</dbReference>
<feature type="transmembrane region" description="Helical" evidence="6">
    <location>
        <begin position="104"/>
        <end position="125"/>
    </location>
</feature>
<evidence type="ECO:0000256" key="2">
    <source>
        <dbReference type="ARBA" id="ARBA00022692"/>
    </source>
</evidence>
<evidence type="ECO:0000256" key="6">
    <source>
        <dbReference type="SAM" id="Phobius"/>
    </source>
</evidence>
<accession>A0A1D1YDT7</accession>
<evidence type="ECO:0000256" key="4">
    <source>
        <dbReference type="ARBA" id="ARBA00023136"/>
    </source>
</evidence>
<evidence type="ECO:0000256" key="3">
    <source>
        <dbReference type="ARBA" id="ARBA00022989"/>
    </source>
</evidence>